<evidence type="ECO:0000256" key="1">
    <source>
        <dbReference type="SAM" id="MobiDB-lite"/>
    </source>
</evidence>
<organism evidence="2 3">
    <name type="scientific">Athelia psychrophila</name>
    <dbReference type="NCBI Taxonomy" id="1759441"/>
    <lineage>
        <taxon>Eukaryota</taxon>
        <taxon>Fungi</taxon>
        <taxon>Dikarya</taxon>
        <taxon>Basidiomycota</taxon>
        <taxon>Agaricomycotina</taxon>
        <taxon>Agaricomycetes</taxon>
        <taxon>Agaricomycetidae</taxon>
        <taxon>Atheliales</taxon>
        <taxon>Atheliaceae</taxon>
        <taxon>Athelia</taxon>
    </lineage>
</organism>
<evidence type="ECO:0000313" key="2">
    <source>
        <dbReference type="EMBL" id="KZP16534.1"/>
    </source>
</evidence>
<feature type="compositionally biased region" description="Polar residues" evidence="1">
    <location>
        <begin position="186"/>
        <end position="202"/>
    </location>
</feature>
<gene>
    <name evidence="2" type="ORF">FIBSPDRAFT_894966</name>
</gene>
<feature type="region of interest" description="Disordered" evidence="1">
    <location>
        <begin position="139"/>
        <end position="202"/>
    </location>
</feature>
<evidence type="ECO:0000313" key="3">
    <source>
        <dbReference type="Proteomes" id="UP000076532"/>
    </source>
</evidence>
<proteinExistence type="predicted"/>
<dbReference type="Proteomes" id="UP000076532">
    <property type="component" value="Unassembled WGS sequence"/>
</dbReference>
<reference evidence="2 3" key="1">
    <citation type="journal article" date="2016" name="Mol. Biol. Evol.">
        <title>Comparative Genomics of Early-Diverging Mushroom-Forming Fungi Provides Insights into the Origins of Lignocellulose Decay Capabilities.</title>
        <authorList>
            <person name="Nagy L.G."/>
            <person name="Riley R."/>
            <person name="Tritt A."/>
            <person name="Adam C."/>
            <person name="Daum C."/>
            <person name="Floudas D."/>
            <person name="Sun H."/>
            <person name="Yadav J.S."/>
            <person name="Pangilinan J."/>
            <person name="Larsson K.H."/>
            <person name="Matsuura K."/>
            <person name="Barry K."/>
            <person name="Labutti K."/>
            <person name="Kuo R."/>
            <person name="Ohm R.A."/>
            <person name="Bhattacharya S.S."/>
            <person name="Shirouzu T."/>
            <person name="Yoshinaga Y."/>
            <person name="Martin F.M."/>
            <person name="Grigoriev I.V."/>
            <person name="Hibbett D.S."/>
        </authorList>
    </citation>
    <scope>NUCLEOTIDE SEQUENCE [LARGE SCALE GENOMIC DNA]</scope>
    <source>
        <strain evidence="2 3">CBS 109695</strain>
    </source>
</reference>
<keyword evidence="3" id="KW-1185">Reference proteome</keyword>
<dbReference type="EMBL" id="KV417592">
    <property type="protein sequence ID" value="KZP16534.1"/>
    <property type="molecule type" value="Genomic_DNA"/>
</dbReference>
<name>A0A166F853_9AGAM</name>
<feature type="compositionally biased region" description="Polar residues" evidence="1">
    <location>
        <begin position="150"/>
        <end position="163"/>
    </location>
</feature>
<sequence>MPILKGIQVKSKYGSSSSSMRPFRNTGWKLYKKMLKMSPGTAAKGTHLYSPLTSTSVCSHPNIIESSTDPFMSTFSNVSTGIPDFPIDIDHPDSLDVTTGGSTDNLSTTLRKASADEGHDRTYLNINTSSFVMGPPLAPPLAPPLFHPASSATSQTDSGNPGSSKRRKTKTLKDTEVAALMRSSHEQASTSSQQTSIGHAQVQQLDSGAAGMTSMLRQNMQMIGRDPLTDTYREAGRLISTGPFDFSVQEKIDLQDCHHHLKDQIVLPHRVGDLLVAFICNVNIVVFCCIHCLGRCTMIWIVRATILVPSIKVAVRPLHLVDRLILHDEIMQSGQGHWNSTLDFEWSHSPIWLGGIECREKGSISKDSSGSQHRQGSTDLVAPRIHIES</sequence>
<protein>
    <submittedName>
        <fullName evidence="2">Uncharacterized protein</fullName>
    </submittedName>
</protein>
<accession>A0A166F853</accession>
<dbReference type="AlphaFoldDB" id="A0A166F853"/>